<evidence type="ECO:0000256" key="1">
    <source>
        <dbReference type="ARBA" id="ARBA00004651"/>
    </source>
</evidence>
<evidence type="ECO:0000256" key="2">
    <source>
        <dbReference type="ARBA" id="ARBA00022475"/>
    </source>
</evidence>
<dbReference type="EMBL" id="PPSW01000049">
    <property type="protein sequence ID" value="TLX45198.1"/>
    <property type="molecule type" value="Genomic_DNA"/>
</dbReference>
<dbReference type="InterPro" id="IPR050833">
    <property type="entry name" value="Poly_Biosynth_Transport"/>
</dbReference>
<evidence type="ECO:0000313" key="7">
    <source>
        <dbReference type="EMBL" id="TLX45198.1"/>
    </source>
</evidence>
<feature type="transmembrane region" description="Helical" evidence="6">
    <location>
        <begin position="81"/>
        <end position="100"/>
    </location>
</feature>
<dbReference type="PANTHER" id="PTHR30250:SF11">
    <property type="entry name" value="O-ANTIGEN TRANSPORTER-RELATED"/>
    <property type="match status" value="1"/>
</dbReference>
<evidence type="ECO:0000256" key="3">
    <source>
        <dbReference type="ARBA" id="ARBA00022692"/>
    </source>
</evidence>
<dbReference type="GO" id="GO:0005886">
    <property type="term" value="C:plasma membrane"/>
    <property type="evidence" value="ECO:0007669"/>
    <property type="project" value="UniProtKB-SubCell"/>
</dbReference>
<feature type="transmembrane region" description="Helical" evidence="6">
    <location>
        <begin position="178"/>
        <end position="198"/>
    </location>
</feature>
<feature type="transmembrane region" description="Helical" evidence="6">
    <location>
        <begin position="12"/>
        <end position="33"/>
    </location>
</feature>
<dbReference type="Proteomes" id="UP000309186">
    <property type="component" value="Unassembled WGS sequence"/>
</dbReference>
<feature type="transmembrane region" description="Helical" evidence="6">
    <location>
        <begin position="358"/>
        <end position="376"/>
    </location>
</feature>
<feature type="transmembrane region" description="Helical" evidence="6">
    <location>
        <begin position="120"/>
        <end position="140"/>
    </location>
</feature>
<dbReference type="OrthoDB" id="9815248at2"/>
<dbReference type="InterPro" id="IPR002797">
    <property type="entry name" value="Polysacc_synth"/>
</dbReference>
<sequence>MIKKFFKDSALYTLANLFTKGIAFVMLPIYLSYLSKEEYGVLDYITTVGMVVAVVITLEVAQAVIRFVAAAQDDINIKSKYISASLTFCVFTYALLVFVGHLNLEWISEFLTENKQDSEIASLAIISYFAFSIMYFTTVIYRSNLNAKSATLSSAIAAAITSLVTLILLSYFDMGLTGVLLGIIIGQFSVAFYNLFLLRKFWFVKPEFSTLIEMLRFSTPLVVSSLGVIFATFADRFMIKEMLSLSDLGEYSLAARLSTGVVLLTIGFQSALAPLIYSRLEDPNTPKSLRKLVSYYLVAAIVFIATSFLLASPVISLLTTEDYAKAPDVLVILVTSVLVSSGYLFFPGLSIAKKTHILAGINIFTGVGNLILNVLLISKFGIFGAAYATLISAIISLILNMYFSEKYFPILRKQSN</sequence>
<dbReference type="AlphaFoldDB" id="A0A5R9PWA4"/>
<feature type="transmembrane region" description="Helical" evidence="6">
    <location>
        <begin position="329"/>
        <end position="346"/>
    </location>
</feature>
<evidence type="ECO:0000313" key="8">
    <source>
        <dbReference type="Proteomes" id="UP000309186"/>
    </source>
</evidence>
<dbReference type="RefSeq" id="WP_138484594.1">
    <property type="nucleotide sequence ID" value="NZ_PPSW01000049.1"/>
</dbReference>
<name>A0A5R9PWA4_9GAMM</name>
<keyword evidence="4 6" id="KW-1133">Transmembrane helix</keyword>
<organism evidence="7 8">
    <name type="scientific">Pseudoalteromonas phenolica</name>
    <dbReference type="NCBI Taxonomy" id="161398"/>
    <lineage>
        <taxon>Bacteria</taxon>
        <taxon>Pseudomonadati</taxon>
        <taxon>Pseudomonadota</taxon>
        <taxon>Gammaproteobacteria</taxon>
        <taxon>Alteromonadales</taxon>
        <taxon>Pseudoalteromonadaceae</taxon>
        <taxon>Pseudoalteromonas</taxon>
    </lineage>
</organism>
<feature type="transmembrane region" description="Helical" evidence="6">
    <location>
        <begin position="292"/>
        <end position="317"/>
    </location>
</feature>
<dbReference type="PANTHER" id="PTHR30250">
    <property type="entry name" value="PST FAMILY PREDICTED COLANIC ACID TRANSPORTER"/>
    <property type="match status" value="1"/>
</dbReference>
<gene>
    <name evidence="7" type="ORF">C1E24_20145</name>
</gene>
<evidence type="ECO:0000256" key="5">
    <source>
        <dbReference type="ARBA" id="ARBA00023136"/>
    </source>
</evidence>
<feature type="transmembrane region" description="Helical" evidence="6">
    <location>
        <begin position="152"/>
        <end position="172"/>
    </location>
</feature>
<dbReference type="Pfam" id="PF01943">
    <property type="entry name" value="Polysacc_synt"/>
    <property type="match status" value="1"/>
</dbReference>
<feature type="transmembrane region" description="Helical" evidence="6">
    <location>
        <begin position="219"/>
        <end position="239"/>
    </location>
</feature>
<comment type="caution">
    <text evidence="7">The sequence shown here is derived from an EMBL/GenBank/DDBJ whole genome shotgun (WGS) entry which is preliminary data.</text>
</comment>
<keyword evidence="2" id="KW-1003">Cell membrane</keyword>
<keyword evidence="5 6" id="KW-0472">Membrane</keyword>
<accession>A0A5R9PWA4</accession>
<proteinExistence type="predicted"/>
<evidence type="ECO:0000256" key="6">
    <source>
        <dbReference type="SAM" id="Phobius"/>
    </source>
</evidence>
<reference evidence="7 8" key="1">
    <citation type="submission" date="2018-01" db="EMBL/GenBank/DDBJ databases">
        <title>Co-occurrence of chitin degradation, pigmentation and bioactivity in marine Pseudoalteromonas.</title>
        <authorList>
            <person name="Paulsen S."/>
            <person name="Gram L."/>
            <person name="Machado H."/>
        </authorList>
    </citation>
    <scope>NUCLEOTIDE SEQUENCE [LARGE SCALE GENOMIC DNA]</scope>
    <source>
        <strain evidence="7 8">S3663</strain>
    </source>
</reference>
<feature type="transmembrane region" description="Helical" evidence="6">
    <location>
        <begin position="259"/>
        <end position="280"/>
    </location>
</feature>
<keyword evidence="3 6" id="KW-0812">Transmembrane</keyword>
<protein>
    <submittedName>
        <fullName evidence="7">Uncharacterized protein</fullName>
    </submittedName>
</protein>
<feature type="transmembrane region" description="Helical" evidence="6">
    <location>
        <begin position="45"/>
        <end position="69"/>
    </location>
</feature>
<evidence type="ECO:0000256" key="4">
    <source>
        <dbReference type="ARBA" id="ARBA00022989"/>
    </source>
</evidence>
<comment type="subcellular location">
    <subcellularLocation>
        <location evidence="1">Cell membrane</location>
        <topology evidence="1">Multi-pass membrane protein</topology>
    </subcellularLocation>
</comment>
<feature type="transmembrane region" description="Helical" evidence="6">
    <location>
        <begin position="382"/>
        <end position="403"/>
    </location>
</feature>